<keyword evidence="2 5" id="KW-0808">Transferase</keyword>
<dbReference type="CDD" id="cd04301">
    <property type="entry name" value="NAT_SF"/>
    <property type="match status" value="1"/>
</dbReference>
<evidence type="ECO:0000256" key="2">
    <source>
        <dbReference type="ARBA" id="ARBA00022679"/>
    </source>
</evidence>
<sequence>MEIIIREAQTDDSAIILECIRGLAVHVNQLEMLTATEQDIRNSVFRPGSHVKVFVAETGEKKICGFTLIFKTFSTFKASTNYHIEDLFVFPEYRKLGVGLKLLKHVKAFAQKEGAKTVDWYVNNRNTSAIEFYRKAGTKKLDYKSIYYMDV</sequence>
<comment type="caution">
    <text evidence="5">The sequence shown here is derived from an EMBL/GenBank/DDBJ whole genome shotgun (WGS) entry which is preliminary data.</text>
</comment>
<dbReference type="EMBL" id="QWGR01000001">
    <property type="protein sequence ID" value="RIJ50748.1"/>
    <property type="molecule type" value="Genomic_DNA"/>
</dbReference>
<keyword evidence="3" id="KW-0012">Acyltransferase</keyword>
<gene>
    <name evidence="5" type="ORF">D1614_02130</name>
</gene>
<proteinExistence type="inferred from homology"/>
<name>A0A399T4D6_9BACT</name>
<accession>A0A399T4D6</accession>
<evidence type="ECO:0000313" key="5">
    <source>
        <dbReference type="EMBL" id="RIJ50748.1"/>
    </source>
</evidence>
<dbReference type="Pfam" id="PF00583">
    <property type="entry name" value="Acetyltransf_1"/>
    <property type="match status" value="1"/>
</dbReference>
<feature type="domain" description="N-acetyltransferase" evidence="4">
    <location>
        <begin position="3"/>
        <end position="151"/>
    </location>
</feature>
<evidence type="ECO:0000259" key="4">
    <source>
        <dbReference type="PROSITE" id="PS51186"/>
    </source>
</evidence>
<dbReference type="InterPro" id="IPR051016">
    <property type="entry name" value="Diverse_Substrate_AcTransf"/>
</dbReference>
<reference evidence="5 6" key="1">
    <citation type="submission" date="2018-08" db="EMBL/GenBank/DDBJ databases">
        <title>Pallidiluteibacterium maritimus gen. nov., sp. nov., isolated from coastal sediment.</title>
        <authorList>
            <person name="Zhou L.Y."/>
        </authorList>
    </citation>
    <scope>NUCLEOTIDE SEQUENCE [LARGE SCALE GENOMIC DNA]</scope>
    <source>
        <strain evidence="5 6">XSD2</strain>
    </source>
</reference>
<protein>
    <submittedName>
        <fullName evidence="5">GNAT family N-acetyltransferase</fullName>
    </submittedName>
</protein>
<dbReference type="PANTHER" id="PTHR10545:SF29">
    <property type="entry name" value="GH14572P-RELATED"/>
    <property type="match status" value="1"/>
</dbReference>
<evidence type="ECO:0000256" key="3">
    <source>
        <dbReference type="ARBA" id="ARBA00023315"/>
    </source>
</evidence>
<dbReference type="InterPro" id="IPR000182">
    <property type="entry name" value="GNAT_dom"/>
</dbReference>
<dbReference type="PROSITE" id="PS51186">
    <property type="entry name" value="GNAT"/>
    <property type="match status" value="1"/>
</dbReference>
<dbReference type="OrthoDB" id="9805924at2"/>
<dbReference type="GO" id="GO:0008080">
    <property type="term" value="F:N-acetyltransferase activity"/>
    <property type="evidence" value="ECO:0007669"/>
    <property type="project" value="UniProtKB-ARBA"/>
</dbReference>
<dbReference type="AlphaFoldDB" id="A0A399T4D6"/>
<keyword evidence="6" id="KW-1185">Reference proteome</keyword>
<dbReference type="Gene3D" id="3.40.630.30">
    <property type="match status" value="1"/>
</dbReference>
<evidence type="ECO:0000313" key="6">
    <source>
        <dbReference type="Proteomes" id="UP000265926"/>
    </source>
</evidence>
<dbReference type="RefSeq" id="WP_119436216.1">
    <property type="nucleotide sequence ID" value="NZ_QWGR01000001.1"/>
</dbReference>
<organism evidence="5 6">
    <name type="scientific">Maribellus luteus</name>
    <dbReference type="NCBI Taxonomy" id="2305463"/>
    <lineage>
        <taxon>Bacteria</taxon>
        <taxon>Pseudomonadati</taxon>
        <taxon>Bacteroidota</taxon>
        <taxon>Bacteroidia</taxon>
        <taxon>Marinilabiliales</taxon>
        <taxon>Prolixibacteraceae</taxon>
        <taxon>Maribellus</taxon>
    </lineage>
</organism>
<dbReference type="FunFam" id="3.40.630.30:FF:000064">
    <property type="entry name" value="GNAT family acetyltransferase"/>
    <property type="match status" value="1"/>
</dbReference>
<dbReference type="InterPro" id="IPR016181">
    <property type="entry name" value="Acyl_CoA_acyltransferase"/>
</dbReference>
<comment type="similarity">
    <text evidence="1">Belongs to the acetyltransferase family.</text>
</comment>
<dbReference type="PANTHER" id="PTHR10545">
    <property type="entry name" value="DIAMINE N-ACETYLTRANSFERASE"/>
    <property type="match status" value="1"/>
</dbReference>
<dbReference type="SUPFAM" id="SSF55729">
    <property type="entry name" value="Acyl-CoA N-acyltransferases (Nat)"/>
    <property type="match status" value="1"/>
</dbReference>
<dbReference type="Proteomes" id="UP000265926">
    <property type="component" value="Unassembled WGS sequence"/>
</dbReference>
<evidence type="ECO:0000256" key="1">
    <source>
        <dbReference type="ARBA" id="ARBA00008694"/>
    </source>
</evidence>